<reference evidence="1" key="1">
    <citation type="submission" date="2023-10" db="EMBL/GenBank/DDBJ databases">
        <authorList>
            <person name="Domelevo Entfellner J.-B."/>
        </authorList>
    </citation>
    <scope>NUCLEOTIDE SEQUENCE</scope>
</reference>
<organism evidence="1 2">
    <name type="scientific">Sphenostylis stenocarpa</name>
    <dbReference type="NCBI Taxonomy" id="92480"/>
    <lineage>
        <taxon>Eukaryota</taxon>
        <taxon>Viridiplantae</taxon>
        <taxon>Streptophyta</taxon>
        <taxon>Embryophyta</taxon>
        <taxon>Tracheophyta</taxon>
        <taxon>Spermatophyta</taxon>
        <taxon>Magnoliopsida</taxon>
        <taxon>eudicotyledons</taxon>
        <taxon>Gunneridae</taxon>
        <taxon>Pentapetalae</taxon>
        <taxon>rosids</taxon>
        <taxon>fabids</taxon>
        <taxon>Fabales</taxon>
        <taxon>Fabaceae</taxon>
        <taxon>Papilionoideae</taxon>
        <taxon>50 kb inversion clade</taxon>
        <taxon>NPAAA clade</taxon>
        <taxon>indigoferoid/millettioid clade</taxon>
        <taxon>Phaseoleae</taxon>
        <taxon>Sphenostylis</taxon>
    </lineage>
</organism>
<accession>A0AA86T267</accession>
<dbReference type="Proteomes" id="UP001189624">
    <property type="component" value="Chromosome 9"/>
</dbReference>
<name>A0AA86T267_9FABA</name>
<proteinExistence type="predicted"/>
<keyword evidence="2" id="KW-1185">Reference proteome</keyword>
<dbReference type="Gramene" id="rna-AYBTSS11_LOCUS25065">
    <property type="protein sequence ID" value="CAJ1973008.1"/>
    <property type="gene ID" value="gene-AYBTSS11_LOCUS25065"/>
</dbReference>
<evidence type="ECO:0000313" key="1">
    <source>
        <dbReference type="EMBL" id="CAJ1973008.1"/>
    </source>
</evidence>
<dbReference type="AlphaFoldDB" id="A0AA86T267"/>
<protein>
    <submittedName>
        <fullName evidence="1">Uncharacterized protein</fullName>
    </submittedName>
</protein>
<sequence>MIFFYTGLSFRGKTVSDRVRDVTSRQNETFLPAKMRRCFPLLRGLVISKIRTIPIKEGFDLIGPISGFCYNYNVVSK</sequence>
<evidence type="ECO:0000313" key="2">
    <source>
        <dbReference type="Proteomes" id="UP001189624"/>
    </source>
</evidence>
<gene>
    <name evidence="1" type="ORF">AYBTSS11_LOCUS25065</name>
</gene>
<dbReference type="EMBL" id="OY731406">
    <property type="protein sequence ID" value="CAJ1973008.1"/>
    <property type="molecule type" value="Genomic_DNA"/>
</dbReference>